<dbReference type="PANTHER" id="PTHR31145">
    <property type="entry name" value="INTEGRAL MEMBRANE PROTEIN (AFU_ORTHOLOGUE AFUA_7G01610)"/>
    <property type="match status" value="1"/>
</dbReference>
<evidence type="ECO:0000256" key="2">
    <source>
        <dbReference type="ARBA" id="ARBA00010642"/>
    </source>
</evidence>
<comment type="subcellular location">
    <subcellularLocation>
        <location evidence="1">Membrane</location>
        <topology evidence="1">Multi-pass membrane protein</topology>
    </subcellularLocation>
</comment>
<evidence type="ECO:0000256" key="8">
    <source>
        <dbReference type="SAM" id="Phobius"/>
    </source>
</evidence>
<accession>A0A0A8L8I5</accession>
<comment type="similarity">
    <text evidence="2">Belongs to the transient receptor potential (TRP) ion channel family.</text>
</comment>
<dbReference type="OrthoDB" id="5212126at2759"/>
<evidence type="ECO:0000256" key="3">
    <source>
        <dbReference type="ARBA" id="ARBA00022692"/>
    </source>
</evidence>
<evidence type="ECO:0000313" key="11">
    <source>
        <dbReference type="EMBL" id="CDO94432.1"/>
    </source>
</evidence>
<gene>
    <name evidence="11" type="ORF">KLDO_g2696</name>
</gene>
<dbReference type="GO" id="GO:0009272">
    <property type="term" value="P:fungal-type cell wall biogenesis"/>
    <property type="evidence" value="ECO:0007669"/>
    <property type="project" value="TreeGrafter"/>
</dbReference>
<feature type="chain" id="PRO_5002038280" evidence="9">
    <location>
        <begin position="23"/>
        <end position="783"/>
    </location>
</feature>
<organism evidence="11 12">
    <name type="scientific">Kluyveromyces dobzhanskii CBS 2104</name>
    <dbReference type="NCBI Taxonomy" id="1427455"/>
    <lineage>
        <taxon>Eukaryota</taxon>
        <taxon>Fungi</taxon>
        <taxon>Dikarya</taxon>
        <taxon>Ascomycota</taxon>
        <taxon>Saccharomycotina</taxon>
        <taxon>Saccharomycetes</taxon>
        <taxon>Saccharomycetales</taxon>
        <taxon>Saccharomycetaceae</taxon>
        <taxon>Kluyveromyces</taxon>
    </lineage>
</organism>
<comment type="caution">
    <text evidence="11">The sequence shown here is derived from an EMBL/GenBank/DDBJ whole genome shotgun (WGS) entry which is preliminary data.</text>
</comment>
<dbReference type="Pfam" id="PF06011">
    <property type="entry name" value="TRP"/>
    <property type="match status" value="1"/>
</dbReference>
<feature type="compositionally biased region" description="Polar residues" evidence="7">
    <location>
        <begin position="690"/>
        <end position="783"/>
    </location>
</feature>
<feature type="transmembrane region" description="Helical" evidence="8">
    <location>
        <begin position="561"/>
        <end position="582"/>
    </location>
</feature>
<feature type="domain" description="ML-like" evidence="10">
    <location>
        <begin position="24"/>
        <end position="168"/>
    </location>
</feature>
<protein>
    <submittedName>
        <fullName evidence="11">WGS project CCBQ000000000 data, contig 00106</fullName>
    </submittedName>
</protein>
<feature type="signal peptide" evidence="9">
    <location>
        <begin position="1"/>
        <end position="22"/>
    </location>
</feature>
<reference evidence="11 12" key="1">
    <citation type="submission" date="2014-03" db="EMBL/GenBank/DDBJ databases">
        <title>The genome of Kluyveromyces dobzhanskii.</title>
        <authorList>
            <person name="Nystedt B."/>
            <person name="Astrom S."/>
        </authorList>
    </citation>
    <scope>NUCLEOTIDE SEQUENCE [LARGE SCALE GENOMIC DNA]</scope>
    <source>
        <strain evidence="11 12">CBS 2104</strain>
    </source>
</reference>
<proteinExistence type="inferred from homology"/>
<feature type="transmembrane region" description="Helical" evidence="8">
    <location>
        <begin position="530"/>
        <end position="549"/>
    </location>
</feature>
<dbReference type="GO" id="GO:0055085">
    <property type="term" value="P:transmembrane transport"/>
    <property type="evidence" value="ECO:0007669"/>
    <property type="project" value="TreeGrafter"/>
</dbReference>
<dbReference type="Proteomes" id="UP000031516">
    <property type="component" value="Unassembled WGS sequence"/>
</dbReference>
<evidence type="ECO:0000259" key="10">
    <source>
        <dbReference type="SMART" id="SM01320"/>
    </source>
</evidence>
<dbReference type="InterPro" id="IPR032800">
    <property type="entry name" value="TRP_N"/>
</dbReference>
<dbReference type="SMART" id="SM01320">
    <property type="entry name" value="TRP_N"/>
    <property type="match status" value="1"/>
</dbReference>
<evidence type="ECO:0000256" key="4">
    <source>
        <dbReference type="ARBA" id="ARBA00022729"/>
    </source>
</evidence>
<feature type="region of interest" description="Disordered" evidence="7">
    <location>
        <begin position="663"/>
        <end position="783"/>
    </location>
</feature>
<evidence type="ECO:0000256" key="6">
    <source>
        <dbReference type="ARBA" id="ARBA00023136"/>
    </source>
</evidence>
<feature type="transmembrane region" description="Helical" evidence="8">
    <location>
        <begin position="414"/>
        <end position="434"/>
    </location>
</feature>
<dbReference type="Pfam" id="PF14558">
    <property type="entry name" value="TRP_N"/>
    <property type="match status" value="1"/>
</dbReference>
<keyword evidence="6 8" id="KW-0472">Membrane</keyword>
<dbReference type="PANTHER" id="PTHR31145:SF2">
    <property type="entry name" value="FLAVIN CARRIER PROTEIN 2"/>
    <property type="match status" value="1"/>
</dbReference>
<feature type="transmembrane region" description="Helical" evidence="8">
    <location>
        <begin position="440"/>
        <end position="466"/>
    </location>
</feature>
<keyword evidence="4 9" id="KW-0732">Signal</keyword>
<feature type="transmembrane region" description="Helical" evidence="8">
    <location>
        <begin position="594"/>
        <end position="620"/>
    </location>
</feature>
<dbReference type="AlphaFoldDB" id="A0A0A8L8I5"/>
<name>A0A0A8L8I5_9SACH</name>
<feature type="transmembrane region" description="Helical" evidence="8">
    <location>
        <begin position="359"/>
        <end position="385"/>
    </location>
</feature>
<dbReference type="InterPro" id="IPR010308">
    <property type="entry name" value="TRP_C"/>
</dbReference>
<evidence type="ECO:0000256" key="7">
    <source>
        <dbReference type="SAM" id="MobiDB-lite"/>
    </source>
</evidence>
<evidence type="ECO:0000313" key="12">
    <source>
        <dbReference type="Proteomes" id="UP000031516"/>
    </source>
</evidence>
<keyword evidence="12" id="KW-1185">Reference proteome</keyword>
<evidence type="ECO:0000256" key="5">
    <source>
        <dbReference type="ARBA" id="ARBA00022989"/>
    </source>
</evidence>
<feature type="transmembrane region" description="Helical" evidence="8">
    <location>
        <begin position="504"/>
        <end position="524"/>
    </location>
</feature>
<evidence type="ECO:0000256" key="1">
    <source>
        <dbReference type="ARBA" id="ARBA00004141"/>
    </source>
</evidence>
<keyword evidence="5 8" id="KW-1133">Transmembrane helix</keyword>
<dbReference type="EMBL" id="CCBQ010000037">
    <property type="protein sequence ID" value="CDO94432.1"/>
    <property type="molecule type" value="Genomic_DNA"/>
</dbReference>
<dbReference type="InterPro" id="IPR040241">
    <property type="entry name" value="TRP_Flc/Pkd2-like"/>
</dbReference>
<keyword evidence="3 8" id="KW-0812">Transmembrane</keyword>
<evidence type="ECO:0000256" key="9">
    <source>
        <dbReference type="SAM" id="SignalP"/>
    </source>
</evidence>
<dbReference type="GO" id="GO:0016020">
    <property type="term" value="C:membrane"/>
    <property type="evidence" value="ECO:0007669"/>
    <property type="project" value="UniProtKB-SubCell"/>
</dbReference>
<sequence>MRAFSVFVGFFATMMLLPFTNGLKYVKTSSLLTCMEDSQFSASFFDVTFYPTNRTAVFDIDATTTVSENVTAKIELIVYGLNVLNEEFKLCDLGQDAMCPLSAGRIEVKSTYTLDEDNDLIGNIPGIAYTIPDLDAQVRVILYSSNDTSFSTPLACVQAAMSNGKTVQTKYAAWPIAAISGMGVLTSAVVSVIGHSTTAAHIASNSISLFVYFQNLAITAMMGVARVPPIAAAWTQNFQWSMGIIKTKFMQDIFDWYVTATGGTPVVVVANQDILSISVQKRSIVEQFNEFAKRSAAGVTANLYKRISADDGYDFSKVFSDTDLYTSDERNIDDISTKVIVFTGIKRVAFLAGIELSNVFLTGIVFTLFFIFCMVIGMAVFKAVLELLTRAGYMKQTSKFYQYRRSWTSVIKGTLFRICIIAFPQVSILAIWEFTQIDSVAVVIDAVIILVVVSALLLYGVVRVILRGRESTRLYKTPAYMLYGDAPFLNRFGFLYVQFKAEMYWWLMPLLAYLFLRSLFVAVLQEYGKPQAMIIFVIELIYFVALCWLRPYLDKRTNAFNIVIHAVNLFNSILFLFFSNLFKQPSVVSSVMAVVLFVVNAVFALFLMIFTIVTCVLALVHKNPDARYQPMKDDRVSFIPKVQSKNETGELFDLGRAAMVTNESPTKENFEMKQPNNSGRLLFDDDVDESNSTYDTSSPYKRFDSSSGNEPLQPSSAVMGDNATSYNRVPTAPSSNLKKPESSFSTNTQYQGFSGSNPYLNENPSYNSFTRQTNNRSDNGPYL</sequence>